<dbReference type="AlphaFoldDB" id="A0A147BD80"/>
<organism evidence="1">
    <name type="scientific">Ixodes ricinus</name>
    <name type="common">Common tick</name>
    <name type="synonym">Acarus ricinus</name>
    <dbReference type="NCBI Taxonomy" id="34613"/>
    <lineage>
        <taxon>Eukaryota</taxon>
        <taxon>Metazoa</taxon>
        <taxon>Ecdysozoa</taxon>
        <taxon>Arthropoda</taxon>
        <taxon>Chelicerata</taxon>
        <taxon>Arachnida</taxon>
        <taxon>Acari</taxon>
        <taxon>Parasitiformes</taxon>
        <taxon>Ixodida</taxon>
        <taxon>Ixodoidea</taxon>
        <taxon>Ixodidae</taxon>
        <taxon>Ixodinae</taxon>
        <taxon>Ixodes</taxon>
    </lineage>
</organism>
<sequence>DSLPPLRSSRRRRAGVGIEPGIPGLLGTSFLFRAGPQICIQACSSASHTLVTAWRVARECTSVALSRKTSDSSITG</sequence>
<dbReference type="EMBL" id="GEGO01006982">
    <property type="protein sequence ID" value="JAR88422.1"/>
    <property type="molecule type" value="Transcribed_RNA"/>
</dbReference>
<protein>
    <submittedName>
        <fullName evidence="1">Uncharacterized protein</fullName>
    </submittedName>
</protein>
<name>A0A147BD80_IXORI</name>
<evidence type="ECO:0000313" key="1">
    <source>
        <dbReference type="EMBL" id="JAR88422.1"/>
    </source>
</evidence>
<proteinExistence type="predicted"/>
<feature type="non-terminal residue" evidence="1">
    <location>
        <position position="1"/>
    </location>
</feature>
<accession>A0A147BD80</accession>
<reference evidence="1" key="1">
    <citation type="journal article" date="2018" name="PLoS Negl. Trop. Dis.">
        <title>Sialome diversity of ticks revealed by RNAseq of single tick salivary glands.</title>
        <authorList>
            <person name="Perner J."/>
            <person name="Kropackova S."/>
            <person name="Kopacek P."/>
            <person name="Ribeiro J.M."/>
        </authorList>
    </citation>
    <scope>NUCLEOTIDE SEQUENCE</scope>
    <source>
        <strain evidence="1">Siblings of single egg batch collected in Ceske Budejovice</strain>
        <tissue evidence="1">Salivary glands</tissue>
    </source>
</reference>